<evidence type="ECO:0000313" key="2">
    <source>
        <dbReference type="Proteomes" id="UP001144471"/>
    </source>
</evidence>
<evidence type="ECO:0000313" key="1">
    <source>
        <dbReference type="EMBL" id="GLI55094.1"/>
    </source>
</evidence>
<dbReference type="AlphaFoldDB" id="A0A9W6GJM1"/>
<accession>A0A9W6GJM1</accession>
<name>A0A9W6GJM1_9FUSO</name>
<dbReference type="EMBL" id="BSDY01000002">
    <property type="protein sequence ID" value="GLI55094.1"/>
    <property type="molecule type" value="Genomic_DNA"/>
</dbReference>
<comment type="caution">
    <text evidence="1">The sequence shown here is derived from an EMBL/GenBank/DDBJ whole genome shotgun (WGS) entry which is preliminary data.</text>
</comment>
<organism evidence="1 2">
    <name type="scientific">Propionigenium maris DSM 9537</name>
    <dbReference type="NCBI Taxonomy" id="1123000"/>
    <lineage>
        <taxon>Bacteria</taxon>
        <taxon>Fusobacteriati</taxon>
        <taxon>Fusobacteriota</taxon>
        <taxon>Fusobacteriia</taxon>
        <taxon>Fusobacteriales</taxon>
        <taxon>Fusobacteriaceae</taxon>
        <taxon>Propionigenium</taxon>
    </lineage>
</organism>
<gene>
    <name evidence="1" type="ORF">PM10SUCC1_06090</name>
</gene>
<protein>
    <submittedName>
        <fullName evidence="1">Uncharacterized protein</fullName>
    </submittedName>
</protein>
<sequence length="62" mass="7362">MLRKVLNLKKLCEVIGAPIGYKDATSRCFLFEFSVYLWDERWLNIDFLQAKLEKEGDAYEDK</sequence>
<proteinExistence type="predicted"/>
<reference evidence="1" key="1">
    <citation type="submission" date="2022-12" db="EMBL/GenBank/DDBJ databases">
        <title>Reference genome sequencing for broad-spectrum identification of bacterial and archaeal isolates by mass spectrometry.</title>
        <authorList>
            <person name="Sekiguchi Y."/>
            <person name="Tourlousse D.M."/>
        </authorList>
    </citation>
    <scope>NUCLEOTIDE SEQUENCE</scope>
    <source>
        <strain evidence="1">10succ1</strain>
    </source>
</reference>
<keyword evidence="2" id="KW-1185">Reference proteome</keyword>
<dbReference type="Proteomes" id="UP001144471">
    <property type="component" value="Unassembled WGS sequence"/>
</dbReference>